<dbReference type="InterPro" id="IPR035681">
    <property type="entry name" value="ComA-like_MBL"/>
</dbReference>
<dbReference type="AlphaFoldDB" id="A0A2C9XP90"/>
<dbReference type="InterPro" id="IPR001279">
    <property type="entry name" value="Metallo-B-lactamas"/>
</dbReference>
<dbReference type="Pfam" id="PF00753">
    <property type="entry name" value="Lactamase_B"/>
    <property type="match status" value="1"/>
</dbReference>
<feature type="transmembrane region" description="Helical" evidence="6">
    <location>
        <begin position="291"/>
        <end position="307"/>
    </location>
</feature>
<dbReference type="InterPro" id="IPR004797">
    <property type="entry name" value="Competence_ComEC/Rec2"/>
</dbReference>
<accession>A0A2C9XP90</accession>
<dbReference type="Gene3D" id="3.60.15.10">
    <property type="entry name" value="Ribonuclease Z/Hydroxyacylglutathione hydrolase-like"/>
    <property type="match status" value="1"/>
</dbReference>
<evidence type="ECO:0000313" key="9">
    <source>
        <dbReference type="Proteomes" id="UP000194933"/>
    </source>
</evidence>
<dbReference type="STRING" id="1987383.A5844_000240"/>
<feature type="transmembrane region" description="Helical" evidence="6">
    <location>
        <begin position="165"/>
        <end position="187"/>
    </location>
</feature>
<keyword evidence="3 6" id="KW-0812">Transmembrane</keyword>
<dbReference type="Proteomes" id="UP000194933">
    <property type="component" value="Unassembled WGS sequence"/>
</dbReference>
<keyword evidence="4 6" id="KW-1133">Transmembrane helix</keyword>
<gene>
    <name evidence="8" type="ORF">A5844_000240</name>
</gene>
<dbReference type="InterPro" id="IPR036866">
    <property type="entry name" value="RibonucZ/Hydroxyglut_hydro"/>
</dbReference>
<dbReference type="PANTHER" id="PTHR30619:SF1">
    <property type="entry name" value="RECOMBINATION PROTEIN 2"/>
    <property type="match status" value="1"/>
</dbReference>
<name>A0A2C9XP90_9ENTE</name>
<feature type="transmembrane region" description="Helical" evidence="6">
    <location>
        <begin position="345"/>
        <end position="364"/>
    </location>
</feature>
<feature type="transmembrane region" description="Helical" evidence="6">
    <location>
        <begin position="402"/>
        <end position="426"/>
    </location>
</feature>
<evidence type="ECO:0000259" key="7">
    <source>
        <dbReference type="SMART" id="SM00849"/>
    </source>
</evidence>
<evidence type="ECO:0000256" key="4">
    <source>
        <dbReference type="ARBA" id="ARBA00022989"/>
    </source>
</evidence>
<dbReference type="InterPro" id="IPR004477">
    <property type="entry name" value="ComEC_N"/>
</dbReference>
<dbReference type="EMBL" id="NGMO01000001">
    <property type="protein sequence ID" value="OTP12025.1"/>
    <property type="molecule type" value="Genomic_DNA"/>
</dbReference>
<evidence type="ECO:0000256" key="2">
    <source>
        <dbReference type="ARBA" id="ARBA00022475"/>
    </source>
</evidence>
<proteinExistence type="predicted"/>
<dbReference type="Pfam" id="PF03772">
    <property type="entry name" value="Competence"/>
    <property type="match status" value="1"/>
</dbReference>
<keyword evidence="5 6" id="KW-0472">Membrane</keyword>
<evidence type="ECO:0000313" key="8">
    <source>
        <dbReference type="EMBL" id="OTP12025.1"/>
    </source>
</evidence>
<dbReference type="CDD" id="cd07731">
    <property type="entry name" value="ComA-like_MBL-fold"/>
    <property type="match status" value="1"/>
</dbReference>
<feature type="transmembrane region" description="Helical" evidence="6">
    <location>
        <begin position="258"/>
        <end position="279"/>
    </location>
</feature>
<evidence type="ECO:0000256" key="6">
    <source>
        <dbReference type="SAM" id="Phobius"/>
    </source>
</evidence>
<dbReference type="SUPFAM" id="SSF56281">
    <property type="entry name" value="Metallo-hydrolase/oxidoreductase"/>
    <property type="match status" value="1"/>
</dbReference>
<dbReference type="NCBIfam" id="TIGR00360">
    <property type="entry name" value="ComEC_N-term"/>
    <property type="match status" value="1"/>
</dbReference>
<dbReference type="GO" id="GO:0005886">
    <property type="term" value="C:plasma membrane"/>
    <property type="evidence" value="ECO:0007669"/>
    <property type="project" value="UniProtKB-SubCell"/>
</dbReference>
<evidence type="ECO:0000256" key="3">
    <source>
        <dbReference type="ARBA" id="ARBA00022692"/>
    </source>
</evidence>
<dbReference type="GO" id="GO:0030420">
    <property type="term" value="P:establishment of competence for transformation"/>
    <property type="evidence" value="ECO:0007669"/>
    <property type="project" value="InterPro"/>
</dbReference>
<reference evidence="8 9" key="1">
    <citation type="submission" date="2017-05" db="EMBL/GenBank/DDBJ databases">
        <title>The Genome Sequence of Enterococcus sp. 10A9_DIV0425.</title>
        <authorList>
            <consortium name="The Broad Institute Genomics Platform"/>
            <consortium name="The Broad Institute Genomic Center for Infectious Diseases"/>
            <person name="Earl A."/>
            <person name="Manson A."/>
            <person name="Schwartman J."/>
            <person name="Gilmore M."/>
            <person name="Abouelleil A."/>
            <person name="Cao P."/>
            <person name="Chapman S."/>
            <person name="Cusick C."/>
            <person name="Shea T."/>
            <person name="Young S."/>
            <person name="Neafsey D."/>
            <person name="Nusbaum C."/>
            <person name="Birren B."/>
        </authorList>
    </citation>
    <scope>NUCLEOTIDE SEQUENCE [LARGE SCALE GENOMIC DNA]</scope>
    <source>
        <strain evidence="8 9">10A9_DIV0425</strain>
    </source>
</reference>
<feature type="transmembrane region" description="Helical" evidence="6">
    <location>
        <begin position="199"/>
        <end position="221"/>
    </location>
</feature>
<protein>
    <recommendedName>
        <fullName evidence="7">Metallo-beta-lactamase domain-containing protein</fullName>
    </recommendedName>
</protein>
<comment type="caution">
    <text evidence="8">The sequence shown here is derived from an EMBL/GenBank/DDBJ whole genome shotgun (WGS) entry which is preliminary data.</text>
</comment>
<dbReference type="NCBIfam" id="TIGR00361">
    <property type="entry name" value="ComEC_Rec2"/>
    <property type="match status" value="1"/>
</dbReference>
<dbReference type="SMART" id="SM00849">
    <property type="entry name" value="Lactamase_B"/>
    <property type="match status" value="1"/>
</dbReference>
<dbReference type="InterPro" id="IPR052159">
    <property type="entry name" value="Competence_DNA_uptake"/>
</dbReference>
<comment type="subcellular location">
    <subcellularLocation>
        <location evidence="1">Cell membrane</location>
        <topology evidence="1">Multi-pass membrane protein</topology>
    </subcellularLocation>
</comment>
<feature type="transmembrane region" description="Helical" evidence="6">
    <location>
        <begin position="313"/>
        <end position="338"/>
    </location>
</feature>
<evidence type="ECO:0000256" key="1">
    <source>
        <dbReference type="ARBA" id="ARBA00004651"/>
    </source>
</evidence>
<keyword evidence="9" id="KW-1185">Reference proteome</keyword>
<dbReference type="PANTHER" id="PTHR30619">
    <property type="entry name" value="DNA INTERNALIZATION/COMPETENCE PROTEIN COMEC/REC2"/>
    <property type="match status" value="1"/>
</dbReference>
<feature type="domain" description="Metallo-beta-lactamase" evidence="7">
    <location>
        <begin position="430"/>
        <end position="638"/>
    </location>
</feature>
<evidence type="ECO:0000256" key="5">
    <source>
        <dbReference type="ARBA" id="ARBA00023136"/>
    </source>
</evidence>
<feature type="transmembrane region" description="Helical" evidence="6">
    <location>
        <begin position="370"/>
        <end position="390"/>
    </location>
</feature>
<sequence>MEREPISLNESTEHVLLKADTIKRNGDWLTCEGRLNQTNHLIQLSYQANSEEEVHQWENFRGKTIELQVEGKYLVPTPQRNPYGFDQKNYFNIQRISGQFKISKVKSISQRDYWFEALNRLRGKGISYVKKHFPKKVSMYTNTLLFGFRDAEFIESEEIFKETGLLHLFSLSGMHIQCYLGWVYFLFRRCGCLLRTSIFPMAVITMCYLVLAGGSFSVIRAGSLFLLRLLLKLFRINCSALDCFSINLWLLLLVEPLILFQTGGQLSLWMSFLFIMLPTQSGGLRDKIHSFILYTGALMPLSAWYFYEWPILGVFLTMICAPLFSCLFLPGVLILFFLGKILPPIVLDFVESFLVFFESVLSLIDFSTIIVGQPPFYLICIGLVTIIAIHERKEVPHLKRQLMMMFIPCGLIILPYINLSTVITFIDVGQGDSILLKSPYNQEVVLIDTGGKMPFAVEDWQKRVQRPLAENSVVPYLKGQGVKTIDKLVLTHNDTDHIGELETIDRHFQIKKIYIGWGAKNDPELALRLTPFEKKGTEVVEVKQQDRLKGFFNLFVLMPSTKGQGRNEDSLVLWFEYKKKKFLLLGDLNQEKELEILKKYPQLKADVVKLGHHGSRSSSHPLFLSSIKPTVGIISNGLNNRYGHPNAEVIDTLRDQYIKIFRTDQQGAIHFQWHPVWSRNGKITSMID</sequence>
<organism evidence="8 9">
    <name type="scientific">Candidatus Enterococcus wittei</name>
    <dbReference type="NCBI Taxonomy" id="1987383"/>
    <lineage>
        <taxon>Bacteria</taxon>
        <taxon>Bacillati</taxon>
        <taxon>Bacillota</taxon>
        <taxon>Bacilli</taxon>
        <taxon>Lactobacillales</taxon>
        <taxon>Enterococcaceae</taxon>
        <taxon>Enterococcus</taxon>
    </lineage>
</organism>
<keyword evidence="2" id="KW-1003">Cell membrane</keyword>